<dbReference type="GO" id="GO:0003700">
    <property type="term" value="F:DNA-binding transcription factor activity"/>
    <property type="evidence" value="ECO:0007669"/>
    <property type="project" value="InterPro"/>
</dbReference>
<feature type="region of interest" description="Disordered" evidence="2">
    <location>
        <begin position="319"/>
        <end position="367"/>
    </location>
</feature>
<feature type="domain" description="BHLH" evidence="3">
    <location>
        <begin position="400"/>
        <end position="452"/>
    </location>
</feature>
<dbReference type="CDD" id="cd11400">
    <property type="entry name" value="bHLHzip_Myc"/>
    <property type="match status" value="1"/>
</dbReference>
<gene>
    <name evidence="4" type="ORF">ALC62_04063</name>
</gene>
<dbReference type="Gene3D" id="4.10.280.10">
    <property type="entry name" value="Helix-loop-helix DNA-binding domain"/>
    <property type="match status" value="1"/>
</dbReference>
<evidence type="ECO:0000259" key="3">
    <source>
        <dbReference type="PROSITE" id="PS50888"/>
    </source>
</evidence>
<dbReference type="AlphaFoldDB" id="A0A195CWR0"/>
<evidence type="ECO:0000256" key="2">
    <source>
        <dbReference type="SAM" id="MobiDB-lite"/>
    </source>
</evidence>
<dbReference type="PROSITE" id="PS50888">
    <property type="entry name" value="BHLH"/>
    <property type="match status" value="1"/>
</dbReference>
<keyword evidence="1" id="KW-0238">DNA-binding</keyword>
<feature type="compositionally biased region" description="Low complexity" evidence="2">
    <location>
        <begin position="7"/>
        <end position="21"/>
    </location>
</feature>
<dbReference type="InterPro" id="IPR036638">
    <property type="entry name" value="HLH_DNA-bd_sf"/>
</dbReference>
<evidence type="ECO:0000313" key="5">
    <source>
        <dbReference type="Proteomes" id="UP000078542"/>
    </source>
</evidence>
<dbReference type="InterPro" id="IPR011598">
    <property type="entry name" value="bHLH_dom"/>
</dbReference>
<dbReference type="PRINTS" id="PR00044">
    <property type="entry name" value="LEUZIPPRMYC"/>
</dbReference>
<protein>
    <submittedName>
        <fullName evidence="4">Transcriptional regulator Myc-A</fullName>
    </submittedName>
</protein>
<dbReference type="FunFam" id="4.10.280.10:FF:000019">
    <property type="entry name" value="Myc proto-oncogene protein"/>
    <property type="match status" value="1"/>
</dbReference>
<dbReference type="GO" id="GO:0003677">
    <property type="term" value="F:DNA binding"/>
    <property type="evidence" value="ECO:0007669"/>
    <property type="project" value="UniProtKB-KW"/>
</dbReference>
<sequence length="487" mass="55980">MFKELLRSQLNSQRQLQSDSQHTNQHSSEPNSQPDSQPDTQSDSQPDSQPNSQSDSHLAVQPNSQSNSQPKNKLKRKRTFSEADNCLYYLSDDEDDYITRCKKKAARGFAAATEEHLKELQSWKSVEQSDPFQTDFFEDELTNSRTAIREDQQVSFRHDQINVSEVMEHISVQMSPSLLEAPLPSETSYSSLEVSPESPSEVSSLYSEASTSSEVLGLPIATKNSFSNENIGQRITRRKHEEMQQRIAYNIKKNTLIDHCYHQTNVPETCQVVQKLEDSSEESEDEEGDEVIIDVVSVKSAKKQVSFAKQVKHFEYQEAQRKVKHEDSDENELPEPFISRRPRGRPPGSTKRKANRSGPAPKRVRIQNNLQLNSPQQPSYQCQNSMRQCALRRDSFEDTERRRLHNDMERQRRINMKESYEQLRRNVPAVACNDRASKVSILKQGTTYIRSLTEIGNTLKTNAAHLKQQNEMLKRRLQHLRNLSSVS</sequence>
<dbReference type="STRING" id="456900.A0A195CWR0"/>
<dbReference type="SUPFAM" id="SSF47459">
    <property type="entry name" value="HLH, helix-loop-helix DNA-binding domain"/>
    <property type="match status" value="1"/>
</dbReference>
<evidence type="ECO:0000313" key="4">
    <source>
        <dbReference type="EMBL" id="KYN05075.1"/>
    </source>
</evidence>
<dbReference type="GO" id="GO:0046983">
    <property type="term" value="F:protein dimerization activity"/>
    <property type="evidence" value="ECO:0007669"/>
    <property type="project" value="InterPro"/>
</dbReference>
<evidence type="ECO:0000256" key="1">
    <source>
        <dbReference type="ARBA" id="ARBA00023125"/>
    </source>
</evidence>
<dbReference type="Proteomes" id="UP000078542">
    <property type="component" value="Unassembled WGS sequence"/>
</dbReference>
<dbReference type="InterPro" id="IPR002418">
    <property type="entry name" value="Tscrpt_reg_Myc"/>
</dbReference>
<reference evidence="4 5" key="1">
    <citation type="submission" date="2016-03" db="EMBL/GenBank/DDBJ databases">
        <title>Cyphomyrmex costatus WGS genome.</title>
        <authorList>
            <person name="Nygaard S."/>
            <person name="Hu H."/>
            <person name="Boomsma J."/>
            <person name="Zhang G."/>
        </authorList>
    </citation>
    <scope>NUCLEOTIDE SEQUENCE [LARGE SCALE GENOMIC DNA]</scope>
    <source>
        <strain evidence="4">MS0001</strain>
        <tissue evidence="4">Whole body</tissue>
    </source>
</reference>
<keyword evidence="5" id="KW-1185">Reference proteome</keyword>
<feature type="region of interest" description="Disordered" evidence="2">
    <location>
        <begin position="1"/>
        <end position="78"/>
    </location>
</feature>
<dbReference type="Pfam" id="PF00010">
    <property type="entry name" value="HLH"/>
    <property type="match status" value="1"/>
</dbReference>
<feature type="compositionally biased region" description="Basic residues" evidence="2">
    <location>
        <begin position="340"/>
        <end position="355"/>
    </location>
</feature>
<dbReference type="PANTHER" id="PTHR45851">
    <property type="entry name" value="MYC PROTO-ONCOGENE"/>
    <property type="match status" value="1"/>
</dbReference>
<dbReference type="SMART" id="SM00353">
    <property type="entry name" value="HLH"/>
    <property type="match status" value="1"/>
</dbReference>
<accession>A0A195CWR0</accession>
<organism evidence="4 5">
    <name type="scientific">Cyphomyrmex costatus</name>
    <dbReference type="NCBI Taxonomy" id="456900"/>
    <lineage>
        <taxon>Eukaryota</taxon>
        <taxon>Metazoa</taxon>
        <taxon>Ecdysozoa</taxon>
        <taxon>Arthropoda</taxon>
        <taxon>Hexapoda</taxon>
        <taxon>Insecta</taxon>
        <taxon>Pterygota</taxon>
        <taxon>Neoptera</taxon>
        <taxon>Endopterygota</taxon>
        <taxon>Hymenoptera</taxon>
        <taxon>Apocrita</taxon>
        <taxon>Aculeata</taxon>
        <taxon>Formicoidea</taxon>
        <taxon>Formicidae</taxon>
        <taxon>Myrmicinae</taxon>
        <taxon>Cyphomyrmex</taxon>
    </lineage>
</organism>
<feature type="compositionally biased region" description="Polar residues" evidence="2">
    <location>
        <begin position="61"/>
        <end position="71"/>
    </location>
</feature>
<dbReference type="InterPro" id="IPR050433">
    <property type="entry name" value="Myc_transcription_factors"/>
</dbReference>
<feature type="compositionally biased region" description="Low complexity" evidence="2">
    <location>
        <begin position="30"/>
        <end position="56"/>
    </location>
</feature>
<dbReference type="EMBL" id="KQ977185">
    <property type="protein sequence ID" value="KYN05075.1"/>
    <property type="molecule type" value="Genomic_DNA"/>
</dbReference>
<name>A0A195CWR0_9HYME</name>
<proteinExistence type="predicted"/>